<dbReference type="AlphaFoldDB" id="M2Z750"/>
<feature type="region of interest" description="Disordered" evidence="1">
    <location>
        <begin position="54"/>
        <end position="82"/>
    </location>
</feature>
<keyword evidence="4" id="KW-1185">Reference proteome</keyword>
<name>M2Z750_9PROT</name>
<proteinExistence type="predicted"/>
<dbReference type="RefSeq" id="WP_008616949.1">
    <property type="nucleotide sequence ID" value="NZ_AONQ01000022.1"/>
</dbReference>
<dbReference type="PATRIC" id="fig|1244869.3.peg.2023"/>
<protein>
    <submittedName>
        <fullName evidence="3">Uncharacterized protein</fullName>
    </submittedName>
</protein>
<organism evidence="3 4">
    <name type="scientific">Paramagnetospirillum caucaseum</name>
    <dbReference type="NCBI Taxonomy" id="1244869"/>
    <lineage>
        <taxon>Bacteria</taxon>
        <taxon>Pseudomonadati</taxon>
        <taxon>Pseudomonadota</taxon>
        <taxon>Alphaproteobacteria</taxon>
        <taxon>Rhodospirillales</taxon>
        <taxon>Magnetospirillaceae</taxon>
        <taxon>Paramagnetospirillum</taxon>
    </lineage>
</organism>
<feature type="compositionally biased region" description="Pro residues" evidence="1">
    <location>
        <begin position="60"/>
        <end position="74"/>
    </location>
</feature>
<evidence type="ECO:0000313" key="4">
    <source>
        <dbReference type="Proteomes" id="UP000011744"/>
    </source>
</evidence>
<reference evidence="3 4" key="1">
    <citation type="journal article" date="2014" name="Genome Announc.">
        <title>Draft Genome Sequence of Magnetospirillum sp. Strain SO-1, a Freshwater Magnetotactic Bacterium Isolated from the Ol'khovka River, Russia.</title>
        <authorList>
            <person name="Grouzdev D.S."/>
            <person name="Dziuba M.V."/>
            <person name="Sukhacheva M.S."/>
            <person name="Mardanov A.V."/>
            <person name="Beletskiy A.V."/>
            <person name="Kuznetsov B.B."/>
            <person name="Skryabin K.G."/>
        </authorList>
    </citation>
    <scope>NUCLEOTIDE SEQUENCE [LARGE SCALE GENOMIC DNA]</scope>
    <source>
        <strain evidence="3 4">SO-1</strain>
    </source>
</reference>
<dbReference type="EMBL" id="AONQ01000022">
    <property type="protein sequence ID" value="EME70130.1"/>
    <property type="molecule type" value="Genomic_DNA"/>
</dbReference>
<keyword evidence="2" id="KW-1133">Transmembrane helix</keyword>
<evidence type="ECO:0000256" key="1">
    <source>
        <dbReference type="SAM" id="MobiDB-lite"/>
    </source>
</evidence>
<feature type="transmembrane region" description="Helical" evidence="2">
    <location>
        <begin position="20"/>
        <end position="40"/>
    </location>
</feature>
<accession>M2Z750</accession>
<dbReference type="Proteomes" id="UP000011744">
    <property type="component" value="Unassembled WGS sequence"/>
</dbReference>
<dbReference type="STRING" id="1244869.H261_10004"/>
<evidence type="ECO:0000313" key="3">
    <source>
        <dbReference type="EMBL" id="EME70130.1"/>
    </source>
</evidence>
<comment type="caution">
    <text evidence="3">The sequence shown here is derived from an EMBL/GenBank/DDBJ whole genome shotgun (WGS) entry which is preliminary data.</text>
</comment>
<evidence type="ECO:0000256" key="2">
    <source>
        <dbReference type="SAM" id="Phobius"/>
    </source>
</evidence>
<sequence length="82" mass="8941">MLWSLGVFGAGDDALHRTVIFTLAGLWFFVGTFYVIGWALQGFVIRQKVADEDADDVPPVRRPPPSAPPPPSARPPSRSQGH</sequence>
<keyword evidence="2" id="KW-0812">Transmembrane</keyword>
<keyword evidence="2" id="KW-0472">Membrane</keyword>
<gene>
    <name evidence="3" type="ORF">H261_10004</name>
</gene>